<accession>A0A448NNP6</accession>
<evidence type="ECO:0000313" key="4">
    <source>
        <dbReference type="Proteomes" id="UP000270036"/>
    </source>
</evidence>
<dbReference type="EMBL" id="JPEP01000001">
    <property type="protein sequence ID" value="KEY19704.1"/>
    <property type="molecule type" value="Genomic_DNA"/>
</dbReference>
<dbReference type="NCBIfam" id="TIGR01200">
    <property type="entry name" value="GLPGLI"/>
    <property type="match status" value="1"/>
</dbReference>
<dbReference type="Proteomes" id="UP000028349">
    <property type="component" value="Unassembled WGS sequence"/>
</dbReference>
<dbReference type="InterPro" id="IPR005901">
    <property type="entry name" value="GLPGLI"/>
</dbReference>
<evidence type="ECO:0000313" key="2">
    <source>
        <dbReference type="EMBL" id="VEH96696.1"/>
    </source>
</evidence>
<sequence length="271" mass="32130">MKPKFIFISLLFFNLAFSQTHRFIYELEIRKQDDVNQIKMVLDIDQNFVKFYDYDFLDVDTHRKSSGENRKTNSESDQLVIREINSFKNTSLHSFGYDYFAISSTDKIAWNLEKETKKNQNYTLQKATGQFGGRMWTAWFSNEIPFPEGPFKFKGLSGLIFEIYDTENSFHYNLVEIINLPETFDTTEFVETYYGKKPIPIKLKQLHQLKLNYYHNIVEDLNNFREKGGSISSKNELDSKEKILQEKKTIQQSIKKYYLPLEKDKAINYPD</sequence>
<dbReference type="AlphaFoldDB" id="A0A448NNP6"/>
<proteinExistence type="predicted"/>
<gene>
    <name evidence="1" type="ORF">HY04_00260</name>
    <name evidence="2" type="ORF">NCTC13489_00568</name>
</gene>
<dbReference type="Proteomes" id="UP000270036">
    <property type="component" value="Chromosome"/>
</dbReference>
<dbReference type="Pfam" id="PF09697">
    <property type="entry name" value="Porph_ging"/>
    <property type="match status" value="1"/>
</dbReference>
<name>A0A448NNP6_9FLAO</name>
<protein>
    <submittedName>
        <fullName evidence="2">GLPGLI family protein</fullName>
    </submittedName>
</protein>
<evidence type="ECO:0000313" key="3">
    <source>
        <dbReference type="Proteomes" id="UP000028349"/>
    </source>
</evidence>
<reference evidence="1 3" key="1">
    <citation type="submission" date="2014-07" db="EMBL/GenBank/DDBJ databases">
        <authorList>
            <person name="Pisani N.G."/>
            <person name="Newman J.D."/>
        </authorList>
    </citation>
    <scope>NUCLEOTIDE SEQUENCE [LARGE SCALE GENOMIC DNA]</scope>
    <source>
        <strain evidence="1 3">LMG 24720</strain>
    </source>
</reference>
<dbReference type="OrthoDB" id="1440774at2"/>
<dbReference type="STRING" id="266748.HY04_00260"/>
<dbReference type="KEGG" id="cant:NCTC13489_00568"/>
<keyword evidence="3" id="KW-1185">Reference proteome</keyword>
<reference evidence="2 4" key="2">
    <citation type="submission" date="2018-12" db="EMBL/GenBank/DDBJ databases">
        <authorList>
            <consortium name="Pathogen Informatics"/>
        </authorList>
    </citation>
    <scope>NUCLEOTIDE SEQUENCE [LARGE SCALE GENOMIC DNA]</scope>
    <source>
        <strain evidence="2 4">NCTC13489</strain>
    </source>
</reference>
<evidence type="ECO:0000313" key="1">
    <source>
        <dbReference type="EMBL" id="KEY19704.1"/>
    </source>
</evidence>
<dbReference type="RefSeq" id="WP_034716023.1">
    <property type="nucleotide sequence ID" value="NZ_FOIX01000002.1"/>
</dbReference>
<organism evidence="2 4">
    <name type="scientific">Kaistella antarctica</name>
    <dbReference type="NCBI Taxonomy" id="266748"/>
    <lineage>
        <taxon>Bacteria</taxon>
        <taxon>Pseudomonadati</taxon>
        <taxon>Bacteroidota</taxon>
        <taxon>Flavobacteriia</taxon>
        <taxon>Flavobacteriales</taxon>
        <taxon>Weeksellaceae</taxon>
        <taxon>Chryseobacterium group</taxon>
        <taxon>Kaistella</taxon>
    </lineage>
</organism>
<dbReference type="EMBL" id="LR134441">
    <property type="protein sequence ID" value="VEH96696.1"/>
    <property type="molecule type" value="Genomic_DNA"/>
</dbReference>